<name>A0A7X2TBM8_9CLOT</name>
<accession>A0A7X2TBM8</accession>
<protein>
    <submittedName>
        <fullName evidence="1">Uncharacterized protein</fullName>
    </submittedName>
</protein>
<evidence type="ECO:0000313" key="1">
    <source>
        <dbReference type="EMBL" id="MSS35977.1"/>
    </source>
</evidence>
<dbReference type="AlphaFoldDB" id="A0A7X2TBM8"/>
<organism evidence="1 2">
    <name type="scientific">Clostridium porci</name>
    <dbReference type="NCBI Taxonomy" id="2605778"/>
    <lineage>
        <taxon>Bacteria</taxon>
        <taxon>Bacillati</taxon>
        <taxon>Bacillota</taxon>
        <taxon>Clostridia</taxon>
        <taxon>Eubacteriales</taxon>
        <taxon>Clostridiaceae</taxon>
        <taxon>Clostridium</taxon>
    </lineage>
</organism>
<evidence type="ECO:0000313" key="2">
    <source>
        <dbReference type="Proteomes" id="UP000429958"/>
    </source>
</evidence>
<dbReference type="Proteomes" id="UP000429958">
    <property type="component" value="Unassembled WGS sequence"/>
</dbReference>
<comment type="caution">
    <text evidence="1">The sequence shown here is derived from an EMBL/GenBank/DDBJ whole genome shotgun (WGS) entry which is preliminary data.</text>
</comment>
<proteinExistence type="predicted"/>
<dbReference type="RefSeq" id="WP_154471366.1">
    <property type="nucleotide sequence ID" value="NZ_DBEWUL010000077.1"/>
</dbReference>
<reference evidence="1 2" key="1">
    <citation type="submission" date="2019-08" db="EMBL/GenBank/DDBJ databases">
        <title>In-depth cultivation of the pig gut microbiome towards novel bacterial diversity and tailored functional studies.</title>
        <authorList>
            <person name="Wylensek D."/>
            <person name="Hitch T.C.A."/>
            <person name="Clavel T."/>
        </authorList>
    </citation>
    <scope>NUCLEOTIDE SEQUENCE [LARGE SCALE GENOMIC DNA]</scope>
    <source>
        <strain evidence="1 2">WCA-389-WT-23D1</strain>
    </source>
</reference>
<gene>
    <name evidence="1" type="ORF">FYJ39_05110</name>
</gene>
<keyword evidence="2" id="KW-1185">Reference proteome</keyword>
<sequence length="59" mass="7135">MEMAHMQRFLETEKEAKKRKWEITQAEKRTAEPNRIFNHIYEDDISGAINHKRFMKLSA</sequence>
<dbReference type="EMBL" id="VUMD01000003">
    <property type="protein sequence ID" value="MSS35977.1"/>
    <property type="molecule type" value="Genomic_DNA"/>
</dbReference>